<evidence type="ECO:0000256" key="3">
    <source>
        <dbReference type="ARBA" id="ARBA00022454"/>
    </source>
</evidence>
<keyword evidence="11" id="KW-1185">Reference proteome</keyword>
<dbReference type="FunFam" id="1.10.10.1700:FF:000001">
    <property type="entry name" value="Histone-lysine N-methyltransferase"/>
    <property type="match status" value="1"/>
</dbReference>
<evidence type="ECO:0000256" key="4">
    <source>
        <dbReference type="ARBA" id="ARBA00022603"/>
    </source>
</evidence>
<dbReference type="Proteomes" id="UP000269945">
    <property type="component" value="Unassembled WGS sequence"/>
</dbReference>
<organism evidence="10 11">
    <name type="scientific">Gulo gulo</name>
    <name type="common">Wolverine</name>
    <name type="synonym">Gluton</name>
    <dbReference type="NCBI Taxonomy" id="48420"/>
    <lineage>
        <taxon>Eukaryota</taxon>
        <taxon>Metazoa</taxon>
        <taxon>Chordata</taxon>
        <taxon>Craniata</taxon>
        <taxon>Vertebrata</taxon>
        <taxon>Euteleostomi</taxon>
        <taxon>Mammalia</taxon>
        <taxon>Eutheria</taxon>
        <taxon>Laurasiatheria</taxon>
        <taxon>Carnivora</taxon>
        <taxon>Caniformia</taxon>
        <taxon>Musteloidea</taxon>
        <taxon>Mustelidae</taxon>
        <taxon>Guloninae</taxon>
        <taxon>Gulo</taxon>
    </lineage>
</organism>
<evidence type="ECO:0000313" key="10">
    <source>
        <dbReference type="EMBL" id="VCW84337.1"/>
    </source>
</evidence>
<evidence type="ECO:0000256" key="5">
    <source>
        <dbReference type="ARBA" id="ARBA00022679"/>
    </source>
</evidence>
<feature type="region of interest" description="Disordered" evidence="9">
    <location>
        <begin position="96"/>
        <end position="140"/>
    </location>
</feature>
<evidence type="ECO:0000313" key="11">
    <source>
        <dbReference type="Proteomes" id="UP000269945"/>
    </source>
</evidence>
<comment type="subcellular location">
    <subcellularLocation>
        <location evidence="2">Chromosome</location>
    </subcellularLocation>
    <subcellularLocation>
        <location evidence="1">Nucleus</location>
    </subcellularLocation>
</comment>
<reference evidence="10 11" key="1">
    <citation type="submission" date="2018-10" db="EMBL/GenBank/DDBJ databases">
        <authorList>
            <person name="Ekblom R."/>
            <person name="Jareborg N."/>
        </authorList>
    </citation>
    <scope>NUCLEOTIDE SEQUENCE [LARGE SCALE GENOMIC DNA]</scope>
    <source>
        <tissue evidence="10">Muscle</tissue>
    </source>
</reference>
<dbReference type="PANTHER" id="PTHR12977:SF11">
    <property type="entry name" value="HISTONE-LYSINE N-METHYLTRANSFERASE KMT5C"/>
    <property type="match status" value="1"/>
</dbReference>
<comment type="caution">
    <text evidence="10">The sequence shown here is derived from an EMBL/GenBank/DDBJ whole genome shotgun (WGS) entry which is preliminary data.</text>
</comment>
<evidence type="ECO:0008006" key="12">
    <source>
        <dbReference type="Google" id="ProtNLM"/>
    </source>
</evidence>
<evidence type="ECO:0000256" key="7">
    <source>
        <dbReference type="ARBA" id="ARBA00022853"/>
    </source>
</evidence>
<evidence type="ECO:0000256" key="2">
    <source>
        <dbReference type="ARBA" id="ARBA00004286"/>
    </source>
</evidence>
<evidence type="ECO:0000256" key="9">
    <source>
        <dbReference type="SAM" id="MobiDB-lite"/>
    </source>
</evidence>
<dbReference type="PANTHER" id="PTHR12977">
    <property type="entry name" value="SUPPRESSOR OF VARIEGATION 4-20-RELATED"/>
    <property type="match status" value="1"/>
</dbReference>
<dbReference type="GO" id="GO:0042799">
    <property type="term" value="F:histone H4K20 methyltransferase activity"/>
    <property type="evidence" value="ECO:0007669"/>
    <property type="project" value="UniProtKB-ARBA"/>
</dbReference>
<keyword evidence="7" id="KW-0156">Chromatin regulator</keyword>
<dbReference type="GO" id="GO:0005634">
    <property type="term" value="C:nucleus"/>
    <property type="evidence" value="ECO:0007669"/>
    <property type="project" value="UniProtKB-SubCell"/>
</dbReference>
<gene>
    <name evidence="10" type="ORF">BN2614_LOCUS2</name>
</gene>
<protein>
    <recommendedName>
        <fullName evidence="12">Histone-lysine N-methyltransferase KMT5C</fullName>
    </recommendedName>
</protein>
<keyword evidence="3" id="KW-0158">Chromosome</keyword>
<dbReference type="EMBL" id="CYRY02013972">
    <property type="protein sequence ID" value="VCW84337.1"/>
    <property type="molecule type" value="Genomic_DNA"/>
</dbReference>
<name>A0A9X9LS71_GULGU</name>
<keyword evidence="5" id="KW-0808">Transferase</keyword>
<accession>A0A9X9LS71</accession>
<dbReference type="GO" id="GO:0005694">
    <property type="term" value="C:chromosome"/>
    <property type="evidence" value="ECO:0007669"/>
    <property type="project" value="UniProtKB-SubCell"/>
</dbReference>
<keyword evidence="4" id="KW-0489">Methyltransferase</keyword>
<sequence length="140" mass="15310">MGPDRVTARELCENDDLATSLVLDPYLGFRTHKMNVSPVPPLRRQHHLRSALEAFLRQRDLEAAYRALTLGGWMAHYFQSRGPRQEAALKTHVRAPFPSPTLSPRVLPVTSACPGSSTLPGRASGAPGSRPLRKAPPSPP</sequence>
<feature type="non-terminal residue" evidence="10">
    <location>
        <position position="140"/>
    </location>
</feature>
<dbReference type="InterPro" id="IPR039977">
    <property type="entry name" value="Suv4-20/Set9"/>
</dbReference>
<dbReference type="InterPro" id="IPR041938">
    <property type="entry name" value="Hist-Lys_N-MTase_N"/>
</dbReference>
<dbReference type="Gene3D" id="1.10.10.1700">
    <property type="entry name" value="Histone-lysine N-methyltransferase"/>
    <property type="match status" value="1"/>
</dbReference>
<keyword evidence="6" id="KW-0949">S-adenosyl-L-methionine</keyword>
<dbReference type="AlphaFoldDB" id="A0A9X9LS71"/>
<proteinExistence type="predicted"/>
<evidence type="ECO:0000256" key="8">
    <source>
        <dbReference type="ARBA" id="ARBA00023242"/>
    </source>
</evidence>
<dbReference type="GO" id="GO:0032259">
    <property type="term" value="P:methylation"/>
    <property type="evidence" value="ECO:0007669"/>
    <property type="project" value="UniProtKB-KW"/>
</dbReference>
<evidence type="ECO:0000256" key="6">
    <source>
        <dbReference type="ARBA" id="ARBA00022691"/>
    </source>
</evidence>
<evidence type="ECO:0000256" key="1">
    <source>
        <dbReference type="ARBA" id="ARBA00004123"/>
    </source>
</evidence>
<keyword evidence="8" id="KW-0539">Nucleus</keyword>